<dbReference type="CDD" id="cd06257">
    <property type="entry name" value="DnaJ"/>
    <property type="match status" value="1"/>
</dbReference>
<dbReference type="Proteomes" id="UP000176774">
    <property type="component" value="Unassembled WGS sequence"/>
</dbReference>
<accession>A0A1G2ICP8</accession>
<feature type="region of interest" description="Disordered" evidence="2">
    <location>
        <begin position="1"/>
        <end position="44"/>
    </location>
</feature>
<evidence type="ECO:0000313" key="4">
    <source>
        <dbReference type="EMBL" id="OGZ72522.1"/>
    </source>
</evidence>
<sequence length="256" mass="30634">MNRKIENNIEGNIESSGDFNSNVEKGIKEPEEKDNSNIEDSYISPKDDFEALGISANANEQEIKKAYRNMAKAYHPDKNPGNKKTEERFKRGQEAYENIMRNLGDRRTQEELIEEKRREKIEDIIKKCTLRRPSRYVDPKQLWDDRDVFLKSEVFLNAKDPWKTLENWTGKWFRDHQKEVEDHKRELAIKDHMEEKKRKEILINKEREKMKKVMEKEREELENRNAVFRAEEAARKEAEKNNPPKPKSFFKRFFGG</sequence>
<dbReference type="PRINTS" id="PR00625">
    <property type="entry name" value="JDOMAIN"/>
</dbReference>
<reference evidence="4 5" key="1">
    <citation type="journal article" date="2016" name="Nat. Commun.">
        <title>Thousands of microbial genomes shed light on interconnected biogeochemical processes in an aquifer system.</title>
        <authorList>
            <person name="Anantharaman K."/>
            <person name="Brown C.T."/>
            <person name="Hug L.A."/>
            <person name="Sharon I."/>
            <person name="Castelle C.J."/>
            <person name="Probst A.J."/>
            <person name="Thomas B.C."/>
            <person name="Singh A."/>
            <person name="Wilkins M.J."/>
            <person name="Karaoz U."/>
            <person name="Brodie E.L."/>
            <person name="Williams K.H."/>
            <person name="Hubbard S.S."/>
            <person name="Banfield J.F."/>
        </authorList>
    </citation>
    <scope>NUCLEOTIDE SEQUENCE [LARGE SCALE GENOMIC DNA]</scope>
</reference>
<comment type="caution">
    <text evidence="4">The sequence shown here is derived from an EMBL/GenBank/DDBJ whole genome shotgun (WGS) entry which is preliminary data.</text>
</comment>
<feature type="coiled-coil region" evidence="1">
    <location>
        <begin position="189"/>
        <end position="231"/>
    </location>
</feature>
<proteinExistence type="predicted"/>
<evidence type="ECO:0000313" key="5">
    <source>
        <dbReference type="Proteomes" id="UP000176774"/>
    </source>
</evidence>
<feature type="compositionally biased region" description="Basic and acidic residues" evidence="2">
    <location>
        <begin position="233"/>
        <end position="242"/>
    </location>
</feature>
<keyword evidence="1" id="KW-0175">Coiled coil</keyword>
<organism evidence="4 5">
    <name type="scientific">Candidatus Staskawiczbacteria bacterium RIFCSPLOWO2_01_FULL_38_12b</name>
    <dbReference type="NCBI Taxonomy" id="1802214"/>
    <lineage>
        <taxon>Bacteria</taxon>
        <taxon>Candidatus Staskawicziibacteriota</taxon>
    </lineage>
</organism>
<feature type="compositionally biased region" description="Polar residues" evidence="2">
    <location>
        <begin position="9"/>
        <end position="23"/>
    </location>
</feature>
<dbReference type="SMART" id="SM00271">
    <property type="entry name" value="DnaJ"/>
    <property type="match status" value="1"/>
</dbReference>
<dbReference type="PROSITE" id="PS50076">
    <property type="entry name" value="DNAJ_2"/>
    <property type="match status" value="1"/>
</dbReference>
<dbReference type="Gene3D" id="1.10.287.110">
    <property type="entry name" value="DnaJ domain"/>
    <property type="match status" value="1"/>
</dbReference>
<feature type="region of interest" description="Disordered" evidence="2">
    <location>
        <begin position="233"/>
        <end position="256"/>
    </location>
</feature>
<dbReference type="PANTHER" id="PTHR24074">
    <property type="entry name" value="CO-CHAPERONE PROTEIN DJLA"/>
    <property type="match status" value="1"/>
</dbReference>
<dbReference type="EMBL" id="MHPA01000025">
    <property type="protein sequence ID" value="OGZ72522.1"/>
    <property type="molecule type" value="Genomic_DNA"/>
</dbReference>
<dbReference type="InterPro" id="IPR001623">
    <property type="entry name" value="DnaJ_domain"/>
</dbReference>
<evidence type="ECO:0000256" key="2">
    <source>
        <dbReference type="SAM" id="MobiDB-lite"/>
    </source>
</evidence>
<dbReference type="InterPro" id="IPR036869">
    <property type="entry name" value="J_dom_sf"/>
</dbReference>
<dbReference type="AlphaFoldDB" id="A0A1G2ICP8"/>
<dbReference type="InterPro" id="IPR050817">
    <property type="entry name" value="DjlA_DnaK_co-chaperone"/>
</dbReference>
<feature type="compositionally biased region" description="Basic and acidic residues" evidence="2">
    <location>
        <begin position="25"/>
        <end position="36"/>
    </location>
</feature>
<evidence type="ECO:0000256" key="1">
    <source>
        <dbReference type="SAM" id="Coils"/>
    </source>
</evidence>
<dbReference type="SUPFAM" id="SSF46565">
    <property type="entry name" value="Chaperone J-domain"/>
    <property type="match status" value="1"/>
</dbReference>
<name>A0A1G2ICP8_9BACT</name>
<gene>
    <name evidence="4" type="ORF">A2908_01470</name>
</gene>
<feature type="domain" description="J" evidence="3">
    <location>
        <begin position="47"/>
        <end position="113"/>
    </location>
</feature>
<dbReference type="Pfam" id="PF00226">
    <property type="entry name" value="DnaJ"/>
    <property type="match status" value="1"/>
</dbReference>
<evidence type="ECO:0000259" key="3">
    <source>
        <dbReference type="PROSITE" id="PS50076"/>
    </source>
</evidence>
<protein>
    <recommendedName>
        <fullName evidence="3">J domain-containing protein</fullName>
    </recommendedName>
</protein>
<dbReference type="STRING" id="1802214.A2908_01470"/>